<organism evidence="2 3">
    <name type="scientific">Ophiocordyceps camponoti-rufipedis</name>
    <dbReference type="NCBI Taxonomy" id="2004952"/>
    <lineage>
        <taxon>Eukaryota</taxon>
        <taxon>Fungi</taxon>
        <taxon>Dikarya</taxon>
        <taxon>Ascomycota</taxon>
        <taxon>Pezizomycotina</taxon>
        <taxon>Sordariomycetes</taxon>
        <taxon>Hypocreomycetidae</taxon>
        <taxon>Hypocreales</taxon>
        <taxon>Ophiocordycipitaceae</taxon>
        <taxon>Ophiocordyceps</taxon>
    </lineage>
</organism>
<proteinExistence type="predicted"/>
<evidence type="ECO:0000313" key="3">
    <source>
        <dbReference type="Proteomes" id="UP000226431"/>
    </source>
</evidence>
<feature type="signal peptide" evidence="1">
    <location>
        <begin position="1"/>
        <end position="17"/>
    </location>
</feature>
<sequence>MQPLALILVAAGILCTAEEVVSTGDATNSTTEDKLGDVVAAVGVKGHILRCSPPWWKGWKKTHIINAQPNTEGKWEIKKRGELESWKDLGDRKCFRMVDLKLGPGEMLPLTTNRLVLTCGSQYWNKDEIYVERPTPEGLETIKTDGEVVNKFDDGDHHWCYVEEWKL</sequence>
<keyword evidence="1" id="KW-0732">Signal</keyword>
<gene>
    <name evidence="2" type="ORF">CDD80_4659</name>
</gene>
<dbReference type="EMBL" id="NJES01000434">
    <property type="protein sequence ID" value="PHH72257.1"/>
    <property type="molecule type" value="Genomic_DNA"/>
</dbReference>
<reference evidence="2 3" key="1">
    <citation type="submission" date="2017-06" db="EMBL/GenBank/DDBJ databases">
        <title>Ant-infecting Ophiocordyceps genomes reveal a high diversity of potential behavioral manipulation genes and a possible major role for enterotoxins.</title>
        <authorList>
            <person name="De Bekker C."/>
            <person name="Evans H.C."/>
            <person name="Brachmann A."/>
            <person name="Hughes D.P."/>
        </authorList>
    </citation>
    <scope>NUCLEOTIDE SEQUENCE [LARGE SCALE GENOMIC DNA]</scope>
    <source>
        <strain evidence="2 3">Map16</strain>
    </source>
</reference>
<dbReference type="Proteomes" id="UP000226431">
    <property type="component" value="Unassembled WGS sequence"/>
</dbReference>
<keyword evidence="3" id="KW-1185">Reference proteome</keyword>
<accession>A0A2C5YU03</accession>
<dbReference type="AlphaFoldDB" id="A0A2C5YU03"/>
<name>A0A2C5YU03_9HYPO</name>
<dbReference type="OrthoDB" id="10278481at2759"/>
<protein>
    <submittedName>
        <fullName evidence="2">Uncharacterized protein</fullName>
    </submittedName>
</protein>
<evidence type="ECO:0000256" key="1">
    <source>
        <dbReference type="SAM" id="SignalP"/>
    </source>
</evidence>
<evidence type="ECO:0000313" key="2">
    <source>
        <dbReference type="EMBL" id="PHH72257.1"/>
    </source>
</evidence>
<feature type="chain" id="PRO_5012203162" evidence="1">
    <location>
        <begin position="18"/>
        <end position="167"/>
    </location>
</feature>
<comment type="caution">
    <text evidence="2">The sequence shown here is derived from an EMBL/GenBank/DDBJ whole genome shotgun (WGS) entry which is preliminary data.</text>
</comment>